<dbReference type="GO" id="GO:0006508">
    <property type="term" value="P:proteolysis"/>
    <property type="evidence" value="ECO:0007669"/>
    <property type="project" value="UniProtKB-KW"/>
</dbReference>
<keyword evidence="8" id="KW-0961">Cell wall biogenesis/degradation</keyword>
<dbReference type="GO" id="GO:0008270">
    <property type="term" value="F:zinc ion binding"/>
    <property type="evidence" value="ECO:0007669"/>
    <property type="project" value="UniProtKB-UniRule"/>
</dbReference>
<dbReference type="PANTHER" id="PTHR43126">
    <property type="entry name" value="D-ALANYL-D-ALANINE DIPEPTIDASE"/>
    <property type="match status" value="1"/>
</dbReference>
<dbReference type="RefSeq" id="WP_006981421.1">
    <property type="nucleotide sequence ID" value="NZ_ABVL01000013.1"/>
</dbReference>
<evidence type="ECO:0000256" key="3">
    <source>
        <dbReference type="ARBA" id="ARBA00022723"/>
    </source>
</evidence>
<evidence type="ECO:0000256" key="9">
    <source>
        <dbReference type="HAMAP-Rule" id="MF_01924"/>
    </source>
</evidence>
<comment type="caution">
    <text evidence="10">The sequence shown here is derived from an EMBL/GenBank/DDBJ whole genome shotgun (WGS) entry which is preliminary data.</text>
</comment>
<dbReference type="EC" id="3.4.13.22" evidence="9"/>
<feature type="binding site" evidence="9">
    <location>
        <position position="101"/>
    </location>
    <ligand>
        <name>Zn(2+)</name>
        <dbReference type="ChEBI" id="CHEBI:29105"/>
        <note>catalytic</note>
    </ligand>
</feature>
<dbReference type="Gene3D" id="3.30.1380.10">
    <property type="match status" value="1"/>
</dbReference>
<keyword evidence="7 9" id="KW-0482">Metalloprotease</keyword>
<protein>
    <recommendedName>
        <fullName evidence="9">D-alanyl-D-alanine dipeptidase</fullName>
        <shortName evidence="9">D-Ala-D-Ala dipeptidase</shortName>
        <ecNumber evidence="9">3.4.13.22</ecNumber>
    </recommendedName>
</protein>
<evidence type="ECO:0000256" key="4">
    <source>
        <dbReference type="ARBA" id="ARBA00022801"/>
    </source>
</evidence>
<evidence type="ECO:0000256" key="2">
    <source>
        <dbReference type="ARBA" id="ARBA00022670"/>
    </source>
</evidence>
<feature type="active site" description="Proton donor/acceptor" evidence="9">
    <location>
        <position position="158"/>
    </location>
</feature>
<dbReference type="InterPro" id="IPR000755">
    <property type="entry name" value="A_A_dipeptidase"/>
</dbReference>
<dbReference type="PIRSF" id="PIRSF026671">
    <property type="entry name" value="AA_dipeptidase"/>
    <property type="match status" value="1"/>
</dbReference>
<keyword evidence="4 9" id="KW-0378">Hydrolase</keyword>
<evidence type="ECO:0000256" key="6">
    <source>
        <dbReference type="ARBA" id="ARBA00022997"/>
    </source>
</evidence>
<keyword evidence="2 9" id="KW-0645">Protease</keyword>
<gene>
    <name evidence="10" type="ORF">CfE428DRAFT_4097</name>
</gene>
<accession>B4D5A8</accession>
<dbReference type="HAMAP" id="MF_01924">
    <property type="entry name" value="A_A_dipeptidase"/>
    <property type="match status" value="1"/>
</dbReference>
<dbReference type="GO" id="GO:0160237">
    <property type="term" value="F:D-Ala-D-Ala dipeptidase activity"/>
    <property type="evidence" value="ECO:0007669"/>
    <property type="project" value="UniProtKB-EC"/>
</dbReference>
<dbReference type="InterPro" id="IPR009045">
    <property type="entry name" value="Zn_M74/Hedgehog-like"/>
</dbReference>
<evidence type="ECO:0000313" key="10">
    <source>
        <dbReference type="EMBL" id="EDY18313.1"/>
    </source>
</evidence>
<keyword evidence="6 9" id="KW-0224">Dipeptidase</keyword>
<comment type="cofactor">
    <cofactor evidence="9">
        <name>Zn(2+)</name>
        <dbReference type="ChEBI" id="CHEBI:29105"/>
    </cofactor>
    <text evidence="9">Binds 1 zinc ion per subunit.</text>
</comment>
<name>B4D5A8_9BACT</name>
<feature type="site" description="Transition state stabilizer" evidence="9">
    <location>
        <position position="66"/>
    </location>
</feature>
<evidence type="ECO:0000256" key="8">
    <source>
        <dbReference type="ARBA" id="ARBA00023316"/>
    </source>
</evidence>
<feature type="binding site" evidence="9">
    <location>
        <position position="94"/>
    </location>
    <ligand>
        <name>Zn(2+)</name>
        <dbReference type="ChEBI" id="CHEBI:29105"/>
        <note>catalytic</note>
    </ligand>
</feature>
<dbReference type="SUPFAM" id="SSF55166">
    <property type="entry name" value="Hedgehog/DD-peptidase"/>
    <property type="match status" value="1"/>
</dbReference>
<proteinExistence type="inferred from homology"/>
<dbReference type="Pfam" id="PF01427">
    <property type="entry name" value="Peptidase_M15"/>
    <property type="match status" value="1"/>
</dbReference>
<keyword evidence="11" id="KW-1185">Reference proteome</keyword>
<dbReference type="InParanoid" id="B4D5A8"/>
<reference evidence="10 11" key="1">
    <citation type="journal article" date="2011" name="J. Bacteriol.">
        <title>Genome sequence of Chthoniobacter flavus Ellin428, an aerobic heterotrophic soil bacterium.</title>
        <authorList>
            <person name="Kant R."/>
            <person name="van Passel M.W."/>
            <person name="Palva A."/>
            <person name="Lucas S."/>
            <person name="Lapidus A."/>
            <person name="Glavina Del Rio T."/>
            <person name="Dalin E."/>
            <person name="Tice H."/>
            <person name="Bruce D."/>
            <person name="Goodwin L."/>
            <person name="Pitluck S."/>
            <person name="Larimer F.W."/>
            <person name="Land M.L."/>
            <person name="Hauser L."/>
            <person name="Sangwan P."/>
            <person name="de Vos W.M."/>
            <person name="Janssen P.H."/>
            <person name="Smidt H."/>
        </authorList>
    </citation>
    <scope>NUCLEOTIDE SEQUENCE [LARGE SCALE GENOMIC DNA]</scope>
    <source>
        <strain evidence="10 11">Ellin428</strain>
    </source>
</reference>
<keyword evidence="5 9" id="KW-0862">Zinc</keyword>
<dbReference type="STRING" id="497964.CfE428DRAFT_4097"/>
<comment type="function">
    <text evidence="9">Catalyzes hydrolysis of the D-alanyl-D-alanine dipeptide.</text>
</comment>
<dbReference type="CDD" id="cd14840">
    <property type="entry name" value="D-Ala-D-Ala_dipeptidase_Aad"/>
    <property type="match status" value="1"/>
</dbReference>
<comment type="similarity">
    <text evidence="9">Belongs to the peptidase M15D family.</text>
</comment>
<feature type="binding site" evidence="9">
    <location>
        <position position="161"/>
    </location>
    <ligand>
        <name>Zn(2+)</name>
        <dbReference type="ChEBI" id="CHEBI:29105"/>
        <note>catalytic</note>
    </ligand>
</feature>
<dbReference type="PANTHER" id="PTHR43126:SF1">
    <property type="entry name" value="D-ALANYL-D-ALANINE DIPEPTIDASE"/>
    <property type="match status" value="1"/>
</dbReference>
<dbReference type="AlphaFoldDB" id="B4D5A8"/>
<dbReference type="eggNOG" id="COG2173">
    <property type="taxonomic scope" value="Bacteria"/>
</dbReference>
<keyword evidence="3 9" id="KW-0479">Metal-binding</keyword>
<organism evidence="10 11">
    <name type="scientific">Chthoniobacter flavus Ellin428</name>
    <dbReference type="NCBI Taxonomy" id="497964"/>
    <lineage>
        <taxon>Bacteria</taxon>
        <taxon>Pseudomonadati</taxon>
        <taxon>Verrucomicrobiota</taxon>
        <taxon>Spartobacteria</taxon>
        <taxon>Chthoniobacterales</taxon>
        <taxon>Chthoniobacteraceae</taxon>
        <taxon>Chthoniobacter</taxon>
    </lineage>
</organism>
<sequence length="182" mass="20221">MVDIAKVCPGIVVEMRYATDRNAAHAVIYPLRARALVRKSVAKRLRQVQSELNKVGLGLKIWDAYRPAWAQDALWKAVPDPEHLVDPARGGSYHTWGIAVDVTLVDLQGREQRMPSDFDDFTPAAKAEYAGTDGGVAARLRVLRTAMFNAGFAAIHDEWWHFSAQDAYLFAPVDMALEDNGN</sequence>
<dbReference type="GO" id="GO:0008237">
    <property type="term" value="F:metallopeptidase activity"/>
    <property type="evidence" value="ECO:0007669"/>
    <property type="project" value="UniProtKB-KW"/>
</dbReference>
<evidence type="ECO:0000256" key="5">
    <source>
        <dbReference type="ARBA" id="ARBA00022833"/>
    </source>
</evidence>
<evidence type="ECO:0000313" key="11">
    <source>
        <dbReference type="Proteomes" id="UP000005824"/>
    </source>
</evidence>
<dbReference type="Proteomes" id="UP000005824">
    <property type="component" value="Unassembled WGS sequence"/>
</dbReference>
<dbReference type="FunCoup" id="B4D5A8">
    <property type="interactions" value="80"/>
</dbReference>
<dbReference type="GO" id="GO:0071555">
    <property type="term" value="P:cell wall organization"/>
    <property type="evidence" value="ECO:0007669"/>
    <property type="project" value="UniProtKB-KW"/>
</dbReference>
<comment type="catalytic activity">
    <reaction evidence="1 9">
        <text>D-alanyl-D-alanine + H2O = 2 D-alanine</text>
        <dbReference type="Rhea" id="RHEA:20661"/>
        <dbReference type="ChEBI" id="CHEBI:15377"/>
        <dbReference type="ChEBI" id="CHEBI:57416"/>
        <dbReference type="ChEBI" id="CHEBI:57822"/>
        <dbReference type="EC" id="3.4.13.22"/>
    </reaction>
</comment>
<evidence type="ECO:0000256" key="1">
    <source>
        <dbReference type="ARBA" id="ARBA00001362"/>
    </source>
</evidence>
<dbReference type="EMBL" id="ABVL01000013">
    <property type="protein sequence ID" value="EDY18313.1"/>
    <property type="molecule type" value="Genomic_DNA"/>
</dbReference>
<evidence type="ECO:0000256" key="7">
    <source>
        <dbReference type="ARBA" id="ARBA00023049"/>
    </source>
</evidence>